<reference evidence="2 3" key="1">
    <citation type="submission" date="2016-10" db="EMBL/GenBank/DDBJ databases">
        <authorList>
            <person name="Varghese N."/>
            <person name="Submissions S."/>
        </authorList>
    </citation>
    <scope>NUCLEOTIDE SEQUENCE [LARGE SCALE GENOMIC DNA]</scope>
    <source>
        <strain evidence="2 3">PL 12/M</strain>
    </source>
</reference>
<evidence type="ECO:0000313" key="2">
    <source>
        <dbReference type="EMBL" id="SDF29568.1"/>
    </source>
</evidence>
<dbReference type="NCBIfam" id="TIGR03708">
    <property type="entry name" value="poly_P_AMP_trns"/>
    <property type="match status" value="1"/>
</dbReference>
<dbReference type="Proteomes" id="UP000199259">
    <property type="component" value="Unassembled WGS sequence"/>
</dbReference>
<dbReference type="AlphaFoldDB" id="A0A7Z7AUE2"/>
<dbReference type="InterPro" id="IPR027417">
    <property type="entry name" value="P-loop_NTPase"/>
</dbReference>
<dbReference type="PANTHER" id="PTHR34383:SF3">
    <property type="entry name" value="POLYPHOSPHATE:AMP PHOSPHOTRANSFERASE"/>
    <property type="match status" value="1"/>
</dbReference>
<organism evidence="2 3">
    <name type="scientific">Methanolobus vulcani</name>
    <dbReference type="NCBI Taxonomy" id="38026"/>
    <lineage>
        <taxon>Archaea</taxon>
        <taxon>Methanobacteriati</taxon>
        <taxon>Methanobacteriota</taxon>
        <taxon>Stenosarchaea group</taxon>
        <taxon>Methanomicrobia</taxon>
        <taxon>Methanosarcinales</taxon>
        <taxon>Methanosarcinaceae</taxon>
        <taxon>Methanolobus</taxon>
    </lineage>
</organism>
<dbReference type="EMBL" id="FNCA01000001">
    <property type="protein sequence ID" value="SDF29568.1"/>
    <property type="molecule type" value="Genomic_DNA"/>
</dbReference>
<keyword evidence="2" id="KW-0808">Transferase</keyword>
<keyword evidence="3" id="KW-1185">Reference proteome</keyword>
<dbReference type="PANTHER" id="PTHR34383">
    <property type="entry name" value="POLYPHOSPHATE:AMP PHOSPHOTRANSFERASE-RELATED"/>
    <property type="match status" value="1"/>
</dbReference>
<dbReference type="InterPro" id="IPR022489">
    <property type="entry name" value="PolyP_AMP_Tfrase"/>
</dbReference>
<evidence type="ECO:0000259" key="1">
    <source>
        <dbReference type="Pfam" id="PF03976"/>
    </source>
</evidence>
<gene>
    <name evidence="2" type="ORF">SAMN04488589_0260</name>
</gene>
<dbReference type="GO" id="GO:0043751">
    <property type="term" value="F:polyphosphate:AMP phosphotransferase activity"/>
    <property type="evidence" value="ECO:0007669"/>
    <property type="project" value="InterPro"/>
</dbReference>
<evidence type="ECO:0000313" key="3">
    <source>
        <dbReference type="Proteomes" id="UP000199259"/>
    </source>
</evidence>
<dbReference type="SUPFAM" id="SSF52540">
    <property type="entry name" value="P-loop containing nucleoside triphosphate hydrolases"/>
    <property type="match status" value="2"/>
</dbReference>
<dbReference type="RefSeq" id="WP_091708009.1">
    <property type="nucleotide sequence ID" value="NZ_FNCA01000001.1"/>
</dbReference>
<dbReference type="Pfam" id="PF03976">
    <property type="entry name" value="PPK2"/>
    <property type="match status" value="2"/>
</dbReference>
<dbReference type="InterPro" id="IPR022488">
    <property type="entry name" value="PPK2-related"/>
</dbReference>
<feature type="domain" description="Polyphosphate kinase-2-related" evidence="1">
    <location>
        <begin position="271"/>
        <end position="495"/>
    </location>
</feature>
<proteinExistence type="predicted"/>
<protein>
    <submittedName>
        <fullName evidence="2">Polyphosphate:AMP phosphotransferase</fullName>
    </submittedName>
</protein>
<dbReference type="GO" id="GO:0006797">
    <property type="term" value="P:polyphosphate metabolic process"/>
    <property type="evidence" value="ECO:0007669"/>
    <property type="project" value="InterPro"/>
</dbReference>
<sequence length="500" mass="60001">MLENVDLTKTLPKDEYKTLMEDLKIRMGELQRKAWKMDIPIIIVFEGWHASGMSEIINRFLLTLSPMGFNLHTTGRPCYQEEQKPLLWRFWTKIPEKGRMVIFDRSWYRRIIIEHNKKGKTNKDMNKCLEGLTYFERQLTDGGYLMVKLFLHISKDEQDKRYKEMKDTGVPQFIIEEEERDYLNGYDKYLPLIEGILEKTDRASAPWTIVEADDKNFATVKVLAKVIESIEYKVQDFENKALIEQNQKKDNCIIPNIESSILEKIDLDKNLTNEEYKKEKKKCQKKLKRLQYDLFRNRIPLIAVFEGWDASGKGGGIRRLVKELNPRLYQVSPIGVPTPDELRRHYLWRFYNQIPEAGHIGIYDRSWYGRVLVERVEDLCNVEEWKRAYREINEFEETLSNYGTIIIKFWMHIDKDEQLKRFKQREKVEYKQWKITPDDWRNREKWNLYLDAADEMLKKTSTSWAPWTIVESNDKYYSRIKIMNTVIERIENELRERGLQ</sequence>
<feature type="domain" description="Polyphosphate kinase-2-related" evidence="1">
    <location>
        <begin position="12"/>
        <end position="235"/>
    </location>
</feature>
<accession>A0A7Z7AUE2</accession>
<dbReference type="OrthoDB" id="9408at2157"/>
<name>A0A7Z7AUE2_9EURY</name>
<comment type="caution">
    <text evidence="2">The sequence shown here is derived from an EMBL/GenBank/DDBJ whole genome shotgun (WGS) entry which is preliminary data.</text>
</comment>
<dbReference type="Gene3D" id="3.40.50.300">
    <property type="entry name" value="P-loop containing nucleotide triphosphate hydrolases"/>
    <property type="match status" value="2"/>
</dbReference>